<feature type="transmembrane region" description="Helical" evidence="11">
    <location>
        <begin position="130"/>
        <end position="150"/>
    </location>
</feature>
<proteinExistence type="predicted"/>
<comment type="caution">
    <text evidence="12">The sequence shown here is derived from an EMBL/GenBank/DDBJ whole genome shotgun (WGS) entry which is preliminary data.</text>
</comment>
<feature type="transmembrane region" description="Helical" evidence="11">
    <location>
        <begin position="79"/>
        <end position="97"/>
    </location>
</feature>
<evidence type="ECO:0000256" key="7">
    <source>
        <dbReference type="ARBA" id="ARBA00022989"/>
    </source>
</evidence>
<comment type="subcellular location">
    <subcellularLocation>
        <location evidence="1">Cell membrane</location>
        <topology evidence="1">Multi-pass membrane protein</topology>
    </subcellularLocation>
</comment>
<organism evidence="12 13">
    <name type="scientific">Nocardia terrae</name>
    <dbReference type="NCBI Taxonomy" id="2675851"/>
    <lineage>
        <taxon>Bacteria</taxon>
        <taxon>Bacillati</taxon>
        <taxon>Actinomycetota</taxon>
        <taxon>Actinomycetes</taxon>
        <taxon>Mycobacteriales</taxon>
        <taxon>Nocardiaceae</taxon>
        <taxon>Nocardia</taxon>
    </lineage>
</organism>
<keyword evidence="5" id="KW-0762">Sugar transport</keyword>
<dbReference type="PANTHER" id="PTHR32196:SF32">
    <property type="entry name" value="XYLOSE TRANSPORT SYSTEM PERMEASE PROTEIN XYLH"/>
    <property type="match status" value="1"/>
</dbReference>
<dbReference type="GO" id="GO:0005886">
    <property type="term" value="C:plasma membrane"/>
    <property type="evidence" value="ECO:0007669"/>
    <property type="project" value="UniProtKB-SubCell"/>
</dbReference>
<feature type="transmembrane region" description="Helical" evidence="11">
    <location>
        <begin position="335"/>
        <end position="354"/>
    </location>
</feature>
<evidence type="ECO:0000313" key="12">
    <source>
        <dbReference type="EMBL" id="MVU82391.1"/>
    </source>
</evidence>
<evidence type="ECO:0000256" key="5">
    <source>
        <dbReference type="ARBA" id="ARBA00022597"/>
    </source>
</evidence>
<feature type="transmembrane region" description="Helical" evidence="11">
    <location>
        <begin position="43"/>
        <end position="59"/>
    </location>
</feature>
<sequence>MTLLDKLKDGGKSEAIVAKAASGDRGGVLAIVRNALRGNVRQYGMIVALVAITLLFQVLTTLRLSDGVSLLTPLNVTNVILQNGYILVLAVGMMLVIINGHIDLSVGSVCALVGALTGIAIAHWHWPWPVVVVAGLGLGAVIGVWQGYWIAYVKIPAFIVTLGGMLLFRGLAQLVLQGQSIGPFPQGFVNIAAGYLPNWLPIHALVFDGFRDGVVVRLKTGELHGLTLLLAVAAITALVWTQLRVRRRRRSYGMPAGPRSLFVAKMAALGVVIGASGFVLASYNGLPVIGLILVVLIVVYSFVMNRTVIGRRIYAVGGNEKAAALSGVDTRRNTFWVFVNMGVLAALAGIIFAARLGAATPKAGQNFELDAIAAAFVGGASASGGIGTVVGAIVGALVMGVMNNGMSMLGVGSDWQLVIKGLVLLAAVAFDVYNKKRAAV</sequence>
<feature type="transmembrane region" description="Helical" evidence="11">
    <location>
        <begin position="223"/>
        <end position="241"/>
    </location>
</feature>
<evidence type="ECO:0000256" key="8">
    <source>
        <dbReference type="ARBA" id="ARBA00023136"/>
    </source>
</evidence>
<evidence type="ECO:0000256" key="11">
    <source>
        <dbReference type="SAM" id="Phobius"/>
    </source>
</evidence>
<dbReference type="AlphaFoldDB" id="A0A7K1V7E2"/>
<feature type="transmembrane region" description="Helical" evidence="11">
    <location>
        <begin position="104"/>
        <end position="124"/>
    </location>
</feature>
<evidence type="ECO:0000313" key="13">
    <source>
        <dbReference type="Proteomes" id="UP000466794"/>
    </source>
</evidence>
<keyword evidence="4" id="KW-0997">Cell inner membrane</keyword>
<dbReference type="RefSeq" id="WP_157392005.1">
    <property type="nucleotide sequence ID" value="NZ_WRPP01000009.1"/>
</dbReference>
<dbReference type="GO" id="GO:0022857">
    <property type="term" value="F:transmembrane transporter activity"/>
    <property type="evidence" value="ECO:0007669"/>
    <property type="project" value="InterPro"/>
</dbReference>
<keyword evidence="3" id="KW-1003">Cell membrane</keyword>
<keyword evidence="2" id="KW-0813">Transport</keyword>
<keyword evidence="8 11" id="KW-0472">Membrane</keyword>
<dbReference type="Pfam" id="PF02653">
    <property type="entry name" value="BPD_transp_2"/>
    <property type="match status" value="1"/>
</dbReference>
<evidence type="ECO:0000256" key="2">
    <source>
        <dbReference type="ARBA" id="ARBA00022448"/>
    </source>
</evidence>
<evidence type="ECO:0000256" key="9">
    <source>
        <dbReference type="ARBA" id="ARBA00035611"/>
    </source>
</evidence>
<comment type="function">
    <text evidence="9">Part of the binding-protein-dependent transport system for D-xylose. Probably responsible for the translocation of the substrate across the membrane.</text>
</comment>
<feature type="transmembrane region" description="Helical" evidence="11">
    <location>
        <begin position="286"/>
        <end position="303"/>
    </location>
</feature>
<evidence type="ECO:0000256" key="10">
    <source>
        <dbReference type="ARBA" id="ARBA00035686"/>
    </source>
</evidence>
<evidence type="ECO:0000256" key="1">
    <source>
        <dbReference type="ARBA" id="ARBA00004651"/>
    </source>
</evidence>
<dbReference type="Proteomes" id="UP000466794">
    <property type="component" value="Unassembled WGS sequence"/>
</dbReference>
<feature type="transmembrane region" description="Helical" evidence="11">
    <location>
        <begin position="374"/>
        <end position="402"/>
    </location>
</feature>
<dbReference type="NCBIfam" id="NF040906">
    <property type="entry name" value="GguB"/>
    <property type="match status" value="1"/>
</dbReference>
<evidence type="ECO:0000256" key="3">
    <source>
        <dbReference type="ARBA" id="ARBA00022475"/>
    </source>
</evidence>
<reference evidence="12 13" key="1">
    <citation type="submission" date="2019-12" db="EMBL/GenBank/DDBJ databases">
        <title>Nocardia sp. nov. ET3-3 isolated from soil.</title>
        <authorList>
            <person name="Kanchanasin P."/>
            <person name="Tanasupawat S."/>
            <person name="Yuki M."/>
            <person name="Kudo T."/>
        </authorList>
    </citation>
    <scope>NUCLEOTIDE SEQUENCE [LARGE SCALE GENOMIC DNA]</scope>
    <source>
        <strain evidence="12 13">ET3-3</strain>
    </source>
</reference>
<dbReference type="PANTHER" id="PTHR32196">
    <property type="entry name" value="ABC TRANSPORTER PERMEASE PROTEIN YPHD-RELATED-RELATED"/>
    <property type="match status" value="1"/>
</dbReference>
<dbReference type="CDD" id="cd06579">
    <property type="entry name" value="TM_PBP1_transp_AraH_like"/>
    <property type="match status" value="1"/>
</dbReference>
<dbReference type="InterPro" id="IPR001851">
    <property type="entry name" value="ABC_transp_permease"/>
</dbReference>
<accession>A0A7K1V7E2</accession>
<protein>
    <recommendedName>
        <fullName evidence="10">Xylose transport system permease protein XylH</fullName>
    </recommendedName>
</protein>
<keyword evidence="6 11" id="KW-0812">Transmembrane</keyword>
<keyword evidence="7 11" id="KW-1133">Transmembrane helix</keyword>
<keyword evidence="13" id="KW-1185">Reference proteome</keyword>
<evidence type="ECO:0000256" key="6">
    <source>
        <dbReference type="ARBA" id="ARBA00022692"/>
    </source>
</evidence>
<feature type="transmembrane region" description="Helical" evidence="11">
    <location>
        <begin position="262"/>
        <end position="280"/>
    </location>
</feature>
<name>A0A7K1V7E2_9NOCA</name>
<dbReference type="EMBL" id="WRPP01000009">
    <property type="protein sequence ID" value="MVU82391.1"/>
    <property type="molecule type" value="Genomic_DNA"/>
</dbReference>
<evidence type="ECO:0000256" key="4">
    <source>
        <dbReference type="ARBA" id="ARBA00022519"/>
    </source>
</evidence>
<gene>
    <name evidence="12" type="ORF">GPX89_34815</name>
</gene>
<feature type="transmembrane region" description="Helical" evidence="11">
    <location>
        <begin position="157"/>
        <end position="176"/>
    </location>
</feature>